<name>A0A8J4DSR7_9ACTN</name>
<accession>A0A8J4DSR7</accession>
<feature type="active site" description="Charge relay system" evidence="5 6">
    <location>
        <position position="240"/>
    </location>
</feature>
<organism evidence="9 10">
    <name type="scientific">Virgisporangium aliadipatigenens</name>
    <dbReference type="NCBI Taxonomy" id="741659"/>
    <lineage>
        <taxon>Bacteria</taxon>
        <taxon>Bacillati</taxon>
        <taxon>Actinomycetota</taxon>
        <taxon>Actinomycetes</taxon>
        <taxon>Micromonosporales</taxon>
        <taxon>Micromonosporaceae</taxon>
        <taxon>Virgisporangium</taxon>
    </lineage>
</organism>
<dbReference type="SUPFAM" id="SSF49452">
    <property type="entry name" value="Starch-binding domain-like"/>
    <property type="match status" value="1"/>
</dbReference>
<evidence type="ECO:0000313" key="10">
    <source>
        <dbReference type="Proteomes" id="UP000619260"/>
    </source>
</evidence>
<dbReference type="CDD" id="cd07481">
    <property type="entry name" value="Peptidases_S8_BacillopeptidaseF-like"/>
    <property type="match status" value="1"/>
</dbReference>
<dbReference type="GO" id="GO:0006508">
    <property type="term" value="P:proteolysis"/>
    <property type="evidence" value="ECO:0007669"/>
    <property type="project" value="UniProtKB-KW"/>
</dbReference>
<dbReference type="EMBL" id="BOPF01000019">
    <property type="protein sequence ID" value="GIJ48163.1"/>
    <property type="molecule type" value="Genomic_DNA"/>
</dbReference>
<feature type="chain" id="PRO_5035196028" description="Peptidase S8/S53 domain-containing protein" evidence="7">
    <location>
        <begin position="26"/>
        <end position="1258"/>
    </location>
</feature>
<sequence length="1258" mass="130890">MLRRRLTAAVTALAVAVLAPAPARAEPAVEDPQGSPAAKVAGEVDRDLAATGTATVLVTVAGEADLGAASSIAERSGRTSSVYRAKVDHAERTQRDVRRLLDARGATYTPFWIANVIEVTGDAALLREVAARPEVSRIDPVGHVMTAEPQRVAAAGASDVDLPWNLTQIGADRVWHDFGVRGEEIVVGSIDSGAQFDHQALVRQYRGNLGNGTFDHNYNWYDPSKVCGNPSLKPCDNNGHGTHTIGTMVGDDGAAAVPGVAPGAKWIAAKGCEARSCSDPALLKAGQWMLAPTDLNGRNPRPDLAPHVVNNSWGGPDEGNPWFDEMIDTWRAAGIFPVFAAGNDGENGCRTAGYPGSSLLAYGVGAYDSTGAIAAFSSRGPGRDGSTRPDIAAPGVNIPSAYPGGVYALMDGTSMAAPHVAGTIALLWSAVPNLRRDVETTRKLLDASATDAADLTCGGTPADNPVFGEGRLNAFDLIASAPSVGPDGVVATVTGAGAPLEGVKVALRGERVTRGGRTDAAGRVELGRVPAGDYTVVASLFGRVTARQNVTVGRDGAATLAFDLTATAPWQQVRGVVRDPAGRPVAGATVAAVEHPEVSAVTDAQGAFAIWLPEAEHALRVSYGRWLADRVVDVTVDGPENVEVALLAKTNPYGYTASVEPADWIGGGIELSSTAEPVALPFPVSFYAGTYRSVTVHTDGYLTFGPSADTDPAVYAFRDELKLDAKSSVRTRTVGSGTDRRFVVTWSRVLVKASGARVDIQAILGENGRITLQYKGLGTGAGAGGSALVGIGGGAAFGPLTYSADEPVLSDDVAVSFAIPGTGLLRGTVLDANDRQPVGGAIVAFSSGGPTSSVVADGTGFFQVRLAAGAAQLVAGHRGYGTLSRTLDVPAGALREEKLPLLAGTLKVAGSDVTMTVPAGKTRTRTVGLNNRGGMPTAWTAQEINAPVPPATEPGKVLQTMPVPAIERAGGVAYRNGELWIPDSFVWRRIGRYTLDGKLIGIGQTGFEAKLGDLAYVPGRDLMCGVNQTIEFRFPIQCFNPETLELVSTLDGDWGGDFNFGLAYRAADDTFYLADSSQQTILRIAGLSHPEPGAVLSSCKPAGVQEVRGLAYNADKHLLWANNQDVDPDKERIWALDPDTCAVQGSVADPDPADRSAAGMDLDPSGNIWLAGRRTALETGSVYRIDGATPAYSDVPWLTLGRNAGTVPADGHADLTLTVDTTGLAPGTYTAVVMVGNDTPRTPATPITITVVVGSRMT</sequence>
<dbReference type="RefSeq" id="WP_203901659.1">
    <property type="nucleotide sequence ID" value="NZ_BOPF01000019.1"/>
</dbReference>
<dbReference type="AlphaFoldDB" id="A0A8J4DSR7"/>
<dbReference type="SUPFAM" id="SSF52743">
    <property type="entry name" value="Subtilisin-like"/>
    <property type="match status" value="1"/>
</dbReference>
<dbReference type="InterPro" id="IPR033857">
    <property type="entry name" value="Bacillopeptidase_F"/>
</dbReference>
<evidence type="ECO:0000256" key="4">
    <source>
        <dbReference type="ARBA" id="ARBA00022825"/>
    </source>
</evidence>
<comment type="caution">
    <text evidence="9">The sequence shown here is derived from an EMBL/GenBank/DDBJ whole genome shotgun (WGS) entry which is preliminary data.</text>
</comment>
<dbReference type="Gene3D" id="2.60.40.1120">
    <property type="entry name" value="Carboxypeptidase-like, regulatory domain"/>
    <property type="match status" value="3"/>
</dbReference>
<protein>
    <recommendedName>
        <fullName evidence="8">Peptidase S8/S53 domain-containing protein</fullName>
    </recommendedName>
</protein>
<keyword evidence="2 6" id="KW-0645">Protease</keyword>
<dbReference type="Gene3D" id="3.40.50.200">
    <property type="entry name" value="Peptidase S8/S53 domain"/>
    <property type="match status" value="1"/>
</dbReference>
<evidence type="ECO:0000256" key="2">
    <source>
        <dbReference type="ARBA" id="ARBA00022670"/>
    </source>
</evidence>
<feature type="signal peptide" evidence="7">
    <location>
        <begin position="1"/>
        <end position="25"/>
    </location>
</feature>
<evidence type="ECO:0000256" key="1">
    <source>
        <dbReference type="ARBA" id="ARBA00011073"/>
    </source>
</evidence>
<feature type="domain" description="Peptidase S8/S53" evidence="8">
    <location>
        <begin position="182"/>
        <end position="455"/>
    </location>
</feature>
<feature type="active site" description="Charge relay system" evidence="5 6">
    <location>
        <position position="414"/>
    </location>
</feature>
<dbReference type="SUPFAM" id="SSF63825">
    <property type="entry name" value="YWTD domain"/>
    <property type="match status" value="1"/>
</dbReference>
<dbReference type="Proteomes" id="UP000619260">
    <property type="component" value="Unassembled WGS sequence"/>
</dbReference>
<dbReference type="Pfam" id="PF13620">
    <property type="entry name" value="CarboxypepD_reg"/>
    <property type="match status" value="3"/>
</dbReference>
<evidence type="ECO:0000259" key="8">
    <source>
        <dbReference type="Pfam" id="PF00082"/>
    </source>
</evidence>
<dbReference type="InterPro" id="IPR000209">
    <property type="entry name" value="Peptidase_S8/S53_dom"/>
</dbReference>
<dbReference type="Pfam" id="PF00082">
    <property type="entry name" value="Peptidase_S8"/>
    <property type="match status" value="1"/>
</dbReference>
<dbReference type="PRINTS" id="PR00723">
    <property type="entry name" value="SUBTILISIN"/>
</dbReference>
<evidence type="ECO:0000256" key="5">
    <source>
        <dbReference type="PIRSR" id="PIRSR615500-1"/>
    </source>
</evidence>
<keyword evidence="10" id="KW-1185">Reference proteome</keyword>
<dbReference type="GO" id="GO:0004252">
    <property type="term" value="F:serine-type endopeptidase activity"/>
    <property type="evidence" value="ECO:0007669"/>
    <property type="project" value="UniProtKB-UniRule"/>
</dbReference>
<evidence type="ECO:0000256" key="6">
    <source>
        <dbReference type="PROSITE-ProRule" id="PRU01240"/>
    </source>
</evidence>
<dbReference type="InterPro" id="IPR008969">
    <property type="entry name" value="CarboxyPept-like_regulatory"/>
</dbReference>
<feature type="active site" description="Charge relay system" evidence="5 6">
    <location>
        <position position="191"/>
    </location>
</feature>
<reference evidence="9" key="1">
    <citation type="submission" date="2021-01" db="EMBL/GenBank/DDBJ databases">
        <title>Whole genome shotgun sequence of Virgisporangium aliadipatigenens NBRC 105644.</title>
        <authorList>
            <person name="Komaki H."/>
            <person name="Tamura T."/>
        </authorList>
    </citation>
    <scope>NUCLEOTIDE SEQUENCE</scope>
    <source>
        <strain evidence="9">NBRC 105644</strain>
    </source>
</reference>
<gene>
    <name evidence="9" type="ORF">Val02_50490</name>
</gene>
<comment type="similarity">
    <text evidence="1 6">Belongs to the peptidase S8 family.</text>
</comment>
<dbReference type="SUPFAM" id="SSF49464">
    <property type="entry name" value="Carboxypeptidase regulatory domain-like"/>
    <property type="match status" value="2"/>
</dbReference>
<keyword evidence="3 6" id="KW-0378">Hydrolase</keyword>
<dbReference type="PANTHER" id="PTHR43399">
    <property type="entry name" value="SUBTILISIN-RELATED"/>
    <property type="match status" value="1"/>
</dbReference>
<keyword evidence="7" id="KW-0732">Signal</keyword>
<keyword evidence="4 6" id="KW-0720">Serine protease</keyword>
<dbReference type="PROSITE" id="PS51892">
    <property type="entry name" value="SUBTILASE"/>
    <property type="match status" value="1"/>
</dbReference>
<proteinExistence type="inferred from homology"/>
<dbReference type="PROSITE" id="PS00138">
    <property type="entry name" value="SUBTILASE_SER"/>
    <property type="match status" value="1"/>
</dbReference>
<evidence type="ECO:0000313" key="9">
    <source>
        <dbReference type="EMBL" id="GIJ48163.1"/>
    </source>
</evidence>
<dbReference type="InterPro" id="IPR051048">
    <property type="entry name" value="Peptidase_S8/S53_subtilisin"/>
</dbReference>
<dbReference type="PANTHER" id="PTHR43399:SF4">
    <property type="entry name" value="CELL WALL-ASSOCIATED PROTEASE"/>
    <property type="match status" value="1"/>
</dbReference>
<dbReference type="InterPro" id="IPR023828">
    <property type="entry name" value="Peptidase_S8_Ser-AS"/>
</dbReference>
<dbReference type="GO" id="GO:0030246">
    <property type="term" value="F:carbohydrate binding"/>
    <property type="evidence" value="ECO:0007669"/>
    <property type="project" value="InterPro"/>
</dbReference>
<evidence type="ECO:0000256" key="7">
    <source>
        <dbReference type="SAM" id="SignalP"/>
    </source>
</evidence>
<dbReference type="InterPro" id="IPR036852">
    <property type="entry name" value="Peptidase_S8/S53_dom_sf"/>
</dbReference>
<evidence type="ECO:0000256" key="3">
    <source>
        <dbReference type="ARBA" id="ARBA00022801"/>
    </source>
</evidence>
<dbReference type="InterPro" id="IPR015500">
    <property type="entry name" value="Peptidase_S8_subtilisin-rel"/>
</dbReference>
<dbReference type="InterPro" id="IPR013784">
    <property type="entry name" value="Carb-bd-like_fold"/>
</dbReference>